<accession>A0A485LB77</accession>
<dbReference type="EMBL" id="CAADRA010006441">
    <property type="protein sequence ID" value="VFT95609.1"/>
    <property type="molecule type" value="Genomic_DNA"/>
</dbReference>
<dbReference type="GO" id="GO:0045893">
    <property type="term" value="P:positive regulation of DNA-templated transcription"/>
    <property type="evidence" value="ECO:0007669"/>
    <property type="project" value="TreeGrafter"/>
</dbReference>
<gene>
    <name evidence="3" type="primary">Aste57867_18875</name>
    <name evidence="2" type="ORF">As57867_018811</name>
    <name evidence="3" type="ORF">ASTE57867_18875</name>
</gene>
<evidence type="ECO:0000313" key="2">
    <source>
        <dbReference type="EMBL" id="KAF0689692.1"/>
    </source>
</evidence>
<dbReference type="Proteomes" id="UP000332933">
    <property type="component" value="Unassembled WGS sequence"/>
</dbReference>
<name>A0A485LB77_9STRA</name>
<dbReference type="EMBL" id="VJMH01006420">
    <property type="protein sequence ID" value="KAF0689692.1"/>
    <property type="molecule type" value="Genomic_DNA"/>
</dbReference>
<reference evidence="3 4" key="1">
    <citation type="submission" date="2019-03" db="EMBL/GenBank/DDBJ databases">
        <authorList>
            <person name="Gaulin E."/>
            <person name="Dumas B."/>
        </authorList>
    </citation>
    <scope>NUCLEOTIDE SEQUENCE [LARGE SCALE GENOMIC DNA]</scope>
    <source>
        <strain evidence="3">CBS 568.67</strain>
    </source>
</reference>
<organism evidence="3 4">
    <name type="scientific">Aphanomyces stellatus</name>
    <dbReference type="NCBI Taxonomy" id="120398"/>
    <lineage>
        <taxon>Eukaryota</taxon>
        <taxon>Sar</taxon>
        <taxon>Stramenopiles</taxon>
        <taxon>Oomycota</taxon>
        <taxon>Saprolegniomycetes</taxon>
        <taxon>Saprolegniales</taxon>
        <taxon>Verrucalvaceae</taxon>
        <taxon>Aphanomyces</taxon>
    </lineage>
</organism>
<dbReference type="AlphaFoldDB" id="A0A485LB77"/>
<sequence length="1090" mass="120377">MNRPSTEMSMKKKNRIPALATLSLSGASNLDETQVSLPRTTTHAPRHRRFENLTKTAANTFVREVIPRPTAPPSSHEIDHTSGVALHEHCQSGVDIVASTDAMKQVFSMPYNPTPKSIAIHRVGRRLVVGTSMESESQRISRRYKKQSKSSMAVSPRILCSPTAAAPSGNPFFTRTWSDFDEDDCDDEVTHLVTDPETGEIFLVSEALPTLEDKVQESLQHGLHDRFLHDTLSRVSFPLELTMTESVPPSLLHPSSFQQLVRWQFNSMEMLLGSNTVIFKHNNAAVDAINNDSDVAATSVRLQSDTDDATKLTSLVCLDTWLDNVMNNLHQTAFCFHRDGHVQGYQMVRTEDLPFVHDPSLFDAHAVFQNAQSILSFLQEHCVDEAQTYWLTKSPQTGRLHLFQLPTKVSSTADHTVGMLCFQLANSIASDAAHDVRRAQRLYSKCIQLVDAAACPDVVAQACLALATTFIRPHVRPSLAVSLLVGEADACLRAKSMLDQLSAALDACEAFAKQDGKHSIASLFEIAQRYLPTKPQSHAADFMAEPPPLLDDEAQEKEDFEQALVVFAEGVKYAPEDSTTEMNLHHGLLACYYVLAHFAIHELDLGTALSHCHTLLDLLPSFHYPQVNLLVAKVHLRLATQSNVDNHHCARYAMAERSKPTLFASGAKTDGPPPAWVHMSRSMAVQWAMDTEQHLNIAVSSAMHLGTLSKAHEMLPLLPVGRDMVNDTFRQLLRDAYVSQARHLVATGRHTKGARHAEQGLVLFSSIGDTVAGIEMRVLLGEIALRHATQSSGFHKAIAAFTRARSDLWHLMAHDGATKAPPVASTTTIESGDWTLALQVHVLLLLRLAHAHHALHLQEGMSRDALCNVDCRSGWTAAQSAVRDELRQCLAYSQEALDLCSTSTKTMWRVADAHYLLACLYSSHLGLNLQYKEKGDVGLMASCVGHYNAALETLPLTFESCVHHLLLRLDMVKFLLSVGTKIEATLGDPSIEAPAQWTALVCLVQSAALYNLPVDTSVDDQQRISLLLQGLFRLIEQQAHGCMKHLIKTKFVHADLIKQCYLAWIQDASKHLPPCQILQRAATSLTALAN</sequence>
<keyword evidence="4" id="KW-1185">Reference proteome</keyword>
<dbReference type="InterPro" id="IPR056582">
    <property type="entry name" value="EDRF1_N"/>
</dbReference>
<proteinExistence type="predicted"/>
<reference evidence="2" key="2">
    <citation type="submission" date="2019-06" db="EMBL/GenBank/DDBJ databases">
        <title>Genomics analysis of Aphanomyces spp. identifies a new class of oomycete effector associated with host adaptation.</title>
        <authorList>
            <person name="Gaulin E."/>
        </authorList>
    </citation>
    <scope>NUCLEOTIDE SEQUENCE</scope>
    <source>
        <strain evidence="2">CBS 578.67</strain>
    </source>
</reference>
<evidence type="ECO:0000259" key="1">
    <source>
        <dbReference type="Pfam" id="PF23788"/>
    </source>
</evidence>
<dbReference type="PANTHER" id="PTHR15000">
    <property type="entry name" value="ERYTHROID DIFFERENTIATION-RELATED FACTOR 1"/>
    <property type="match status" value="1"/>
</dbReference>
<evidence type="ECO:0000313" key="3">
    <source>
        <dbReference type="EMBL" id="VFT95609.1"/>
    </source>
</evidence>
<dbReference type="OrthoDB" id="419432at2759"/>
<dbReference type="Pfam" id="PF23788">
    <property type="entry name" value="EDRF1_N"/>
    <property type="match status" value="1"/>
</dbReference>
<evidence type="ECO:0000313" key="4">
    <source>
        <dbReference type="Proteomes" id="UP000332933"/>
    </source>
</evidence>
<feature type="domain" description="EDRF1 N-terminal" evidence="1">
    <location>
        <begin position="257"/>
        <end position="470"/>
    </location>
</feature>
<protein>
    <submittedName>
        <fullName evidence="3">Aste57867_18875 protein</fullName>
    </submittedName>
</protein>
<dbReference type="PANTHER" id="PTHR15000:SF1">
    <property type="entry name" value="ERYTHROID DIFFERENTIATION-RELATED FACTOR 1"/>
    <property type="match status" value="1"/>
</dbReference>